<dbReference type="EMBL" id="KZ308371">
    <property type="protein sequence ID" value="KAG8228410.1"/>
    <property type="molecule type" value="Genomic_DNA"/>
</dbReference>
<dbReference type="GO" id="GO:0001227">
    <property type="term" value="F:DNA-binding transcription repressor activity, RNA polymerase II-specific"/>
    <property type="evidence" value="ECO:0007669"/>
    <property type="project" value="InterPro"/>
</dbReference>
<dbReference type="PANTHER" id="PTHR13076">
    <property type="entry name" value="COILED-COIL AND C2 DOMAIN-CONTAINING PROTEIN 1-LIKE"/>
    <property type="match status" value="1"/>
</dbReference>
<dbReference type="InterPro" id="IPR006608">
    <property type="entry name" value="CC2D1A/B_DM14"/>
</dbReference>
<reference evidence="2" key="2">
    <citation type="submission" date="2017-10" db="EMBL/GenBank/DDBJ databases">
        <title>Ladona fulva Genome sequencing and assembly.</title>
        <authorList>
            <person name="Murali S."/>
            <person name="Richards S."/>
            <person name="Bandaranaike D."/>
            <person name="Bellair M."/>
            <person name="Blankenburg K."/>
            <person name="Chao H."/>
            <person name="Dinh H."/>
            <person name="Doddapaneni H."/>
            <person name="Dugan-Rocha S."/>
            <person name="Elkadiri S."/>
            <person name="Gnanaolivu R."/>
            <person name="Hernandez B."/>
            <person name="Skinner E."/>
            <person name="Javaid M."/>
            <person name="Lee S."/>
            <person name="Li M."/>
            <person name="Ming W."/>
            <person name="Munidasa M."/>
            <person name="Muniz J."/>
            <person name="Nguyen L."/>
            <person name="Hughes D."/>
            <person name="Osuji N."/>
            <person name="Pu L.-L."/>
            <person name="Puazo M."/>
            <person name="Qu C."/>
            <person name="Quiroz J."/>
            <person name="Raj R."/>
            <person name="Weissenberger G."/>
            <person name="Xin Y."/>
            <person name="Zou X."/>
            <person name="Han Y."/>
            <person name="Worley K."/>
            <person name="Muzny D."/>
            <person name="Gibbs R."/>
        </authorList>
    </citation>
    <scope>NUCLEOTIDE SEQUENCE</scope>
    <source>
        <strain evidence="2">Sampled in the wild</strain>
    </source>
</reference>
<feature type="domain" description="DM14" evidence="1">
    <location>
        <begin position="1"/>
        <end position="59"/>
    </location>
</feature>
<comment type="caution">
    <text evidence="2">The sequence shown here is derived from an EMBL/GenBank/DDBJ whole genome shotgun (WGS) entry which is preliminary data.</text>
</comment>
<dbReference type="InterPro" id="IPR039725">
    <property type="entry name" value="CC2D1A/B"/>
</dbReference>
<dbReference type="Proteomes" id="UP000792457">
    <property type="component" value="Unassembled WGS sequence"/>
</dbReference>
<protein>
    <recommendedName>
        <fullName evidence="1">DM14 domain-containing protein</fullName>
    </recommendedName>
</protein>
<dbReference type="Pfam" id="PF21528">
    <property type="entry name" value="CC2D1A-B_DM14"/>
    <property type="match status" value="1"/>
</dbReference>
<proteinExistence type="predicted"/>
<accession>A0A8K0NXT4</accession>
<evidence type="ECO:0000313" key="2">
    <source>
        <dbReference type="EMBL" id="KAG8228410.1"/>
    </source>
</evidence>
<gene>
    <name evidence="2" type="ORF">J437_LFUL003883</name>
</gene>
<reference evidence="2" key="1">
    <citation type="submission" date="2013-04" db="EMBL/GenBank/DDBJ databases">
        <authorList>
            <person name="Qu J."/>
            <person name="Murali S.C."/>
            <person name="Bandaranaike D."/>
            <person name="Bellair M."/>
            <person name="Blankenburg K."/>
            <person name="Chao H."/>
            <person name="Dinh H."/>
            <person name="Doddapaneni H."/>
            <person name="Downs B."/>
            <person name="Dugan-Rocha S."/>
            <person name="Elkadiri S."/>
            <person name="Gnanaolivu R.D."/>
            <person name="Hernandez B."/>
            <person name="Javaid M."/>
            <person name="Jayaseelan J.C."/>
            <person name="Lee S."/>
            <person name="Li M."/>
            <person name="Ming W."/>
            <person name="Munidasa M."/>
            <person name="Muniz J."/>
            <person name="Nguyen L."/>
            <person name="Ongeri F."/>
            <person name="Osuji N."/>
            <person name="Pu L.-L."/>
            <person name="Puazo M."/>
            <person name="Qu C."/>
            <person name="Quiroz J."/>
            <person name="Raj R."/>
            <person name="Weissenberger G."/>
            <person name="Xin Y."/>
            <person name="Zou X."/>
            <person name="Han Y."/>
            <person name="Richards S."/>
            <person name="Worley K."/>
            <person name="Muzny D."/>
            <person name="Gibbs R."/>
        </authorList>
    </citation>
    <scope>NUCLEOTIDE SEQUENCE</scope>
    <source>
        <strain evidence="2">Sampled in the wild</strain>
    </source>
</reference>
<feature type="non-terminal residue" evidence="2">
    <location>
        <position position="260"/>
    </location>
</feature>
<evidence type="ECO:0000259" key="1">
    <source>
        <dbReference type="SMART" id="SM00685"/>
    </source>
</evidence>
<dbReference type="PANTHER" id="PTHR13076:SF9">
    <property type="entry name" value="COILED-COIL AND C2 DOMAIN-CONTAINING PROTEIN 1-LIKE"/>
    <property type="match status" value="1"/>
</dbReference>
<keyword evidence="3" id="KW-1185">Reference proteome</keyword>
<dbReference type="AlphaFoldDB" id="A0A8K0NXT4"/>
<name>A0A8K0NXT4_LADFU</name>
<dbReference type="SMART" id="SM00685">
    <property type="entry name" value="DM14"/>
    <property type="match status" value="1"/>
</dbReference>
<sequence length="260" mass="29370">MEELLKRQAVFKKAALEAKKKGDLAQAREYLRIAKGIDPLIEASRSGLPVDMSTLPLPPEEKTALLETDFDFVTSEDCIPGSVSEVYEKLEENLLKQITMCISTRDHFRAIGDVGSGNRFDQLALDSKKDLDAVRAAAMSHKLELAKVEASGIPYNAPPPRFHYETRSFSIVKCNTDLSDNDVELSVIRGINYNLTNGAETYVRYEFPFPTDYPQKDRTVSAKDNNPSYEHNVMLTMQRSSRACQRVFKRQAVKLEVWSK</sequence>
<dbReference type="OrthoDB" id="19996at2759"/>
<evidence type="ECO:0000313" key="3">
    <source>
        <dbReference type="Proteomes" id="UP000792457"/>
    </source>
</evidence>
<organism evidence="2 3">
    <name type="scientific">Ladona fulva</name>
    <name type="common">Scarce chaser dragonfly</name>
    <name type="synonym">Libellula fulva</name>
    <dbReference type="NCBI Taxonomy" id="123851"/>
    <lineage>
        <taxon>Eukaryota</taxon>
        <taxon>Metazoa</taxon>
        <taxon>Ecdysozoa</taxon>
        <taxon>Arthropoda</taxon>
        <taxon>Hexapoda</taxon>
        <taxon>Insecta</taxon>
        <taxon>Pterygota</taxon>
        <taxon>Palaeoptera</taxon>
        <taxon>Odonata</taxon>
        <taxon>Epiprocta</taxon>
        <taxon>Anisoptera</taxon>
        <taxon>Libelluloidea</taxon>
        <taxon>Libellulidae</taxon>
        <taxon>Ladona</taxon>
    </lineage>
</organism>